<keyword evidence="2" id="KW-0732">Signal</keyword>
<comment type="caution">
    <text evidence="3">The sequence shown here is derived from an EMBL/GenBank/DDBJ whole genome shotgun (WGS) entry which is preliminary data.</text>
</comment>
<organism evidence="3 4">
    <name type="scientific">Brachybacterium equifaecis</name>
    <dbReference type="NCBI Taxonomy" id="2910770"/>
    <lineage>
        <taxon>Bacteria</taxon>
        <taxon>Bacillati</taxon>
        <taxon>Actinomycetota</taxon>
        <taxon>Actinomycetes</taxon>
        <taxon>Micrococcales</taxon>
        <taxon>Dermabacteraceae</taxon>
        <taxon>Brachybacterium</taxon>
    </lineage>
</organism>
<proteinExistence type="predicted"/>
<sequence length="330" mass="33138">MSRTAASALRPRAAMVRARGAAAAAAAVLALAGCGTATTYERTPTEATAGTATAQEPSSEAATAAPEASSAAWPSETSAPRSTRPASESASDTVGPTDAGLESGGAPVIPATWSGTLLTEPSWPAPEGQSASTLLGEVLYEGQTRVEANDLSQMESTHTVHLGGAEFSTQCNQAVSMAQGAITCQLLPADPAVQASTSQLLLAPAPYAHSLLLTRAPGSATAPMTLPTGVPVILAPVRDAQLEPVTVLTEVAPAQIEQSLVQGALLSQVADGEITQMPTAVCTLESGGAQATCVLTGTPDGGADGVWHGALHSSIDGEPVMVFGRLPAQR</sequence>
<dbReference type="Proteomes" id="UP001203761">
    <property type="component" value="Unassembled WGS sequence"/>
</dbReference>
<dbReference type="EMBL" id="JAKNCJ010000013">
    <property type="protein sequence ID" value="MCL6424436.1"/>
    <property type="molecule type" value="Genomic_DNA"/>
</dbReference>
<evidence type="ECO:0000256" key="2">
    <source>
        <dbReference type="SAM" id="SignalP"/>
    </source>
</evidence>
<dbReference type="PROSITE" id="PS51257">
    <property type="entry name" value="PROKAR_LIPOPROTEIN"/>
    <property type="match status" value="1"/>
</dbReference>
<name>A0ABT0R3G8_9MICO</name>
<accession>A0ABT0R3G8</accession>
<dbReference type="RefSeq" id="WP_249738511.1">
    <property type="nucleotide sequence ID" value="NZ_JAKNCJ010000013.1"/>
</dbReference>
<feature type="compositionally biased region" description="Polar residues" evidence="1">
    <location>
        <begin position="84"/>
        <end position="94"/>
    </location>
</feature>
<feature type="region of interest" description="Disordered" evidence="1">
    <location>
        <begin position="44"/>
        <end position="112"/>
    </location>
</feature>
<evidence type="ECO:0000313" key="3">
    <source>
        <dbReference type="EMBL" id="MCL6424436.1"/>
    </source>
</evidence>
<keyword evidence="4" id="KW-1185">Reference proteome</keyword>
<protein>
    <submittedName>
        <fullName evidence="3">Uncharacterized protein</fullName>
    </submittedName>
</protein>
<evidence type="ECO:0000313" key="4">
    <source>
        <dbReference type="Proteomes" id="UP001203761"/>
    </source>
</evidence>
<feature type="compositionally biased region" description="Low complexity" evidence="1">
    <location>
        <begin position="45"/>
        <end position="80"/>
    </location>
</feature>
<evidence type="ECO:0000256" key="1">
    <source>
        <dbReference type="SAM" id="MobiDB-lite"/>
    </source>
</evidence>
<feature type="signal peptide" evidence="2">
    <location>
        <begin position="1"/>
        <end position="32"/>
    </location>
</feature>
<gene>
    <name evidence="3" type="ORF">Bequi_13785</name>
</gene>
<feature type="chain" id="PRO_5046152738" evidence="2">
    <location>
        <begin position="33"/>
        <end position="330"/>
    </location>
</feature>
<reference evidence="3" key="1">
    <citation type="submission" date="2022-02" db="EMBL/GenBank/DDBJ databases">
        <authorList>
            <person name="Lee M."/>
            <person name="Kim S.-J."/>
            <person name="Jung M.-Y."/>
        </authorList>
    </citation>
    <scope>NUCLEOTIDE SEQUENCE</scope>
    <source>
        <strain evidence="3">JHP9</strain>
    </source>
</reference>